<protein>
    <recommendedName>
        <fullName evidence="1">Ubiquitin 3 binding protein But2 C-terminal domain-containing protein</fullName>
    </recommendedName>
</protein>
<organism evidence="2 3">
    <name type="scientific">Laetiporus sulphureus 93-53</name>
    <dbReference type="NCBI Taxonomy" id="1314785"/>
    <lineage>
        <taxon>Eukaryota</taxon>
        <taxon>Fungi</taxon>
        <taxon>Dikarya</taxon>
        <taxon>Basidiomycota</taxon>
        <taxon>Agaricomycotina</taxon>
        <taxon>Agaricomycetes</taxon>
        <taxon>Polyporales</taxon>
        <taxon>Laetiporus</taxon>
    </lineage>
</organism>
<evidence type="ECO:0000313" key="2">
    <source>
        <dbReference type="EMBL" id="KZT08021.1"/>
    </source>
</evidence>
<proteinExistence type="predicted"/>
<dbReference type="GeneID" id="63821269"/>
<dbReference type="RefSeq" id="XP_040765761.1">
    <property type="nucleotide sequence ID" value="XM_040904239.1"/>
</dbReference>
<dbReference type="InterPro" id="IPR018620">
    <property type="entry name" value="Ubiquitin3-bd_protein_But2_C"/>
</dbReference>
<dbReference type="OrthoDB" id="3350619at2759"/>
<name>A0A165EZ46_9APHY</name>
<reference evidence="2 3" key="1">
    <citation type="journal article" date="2016" name="Mol. Biol. Evol.">
        <title>Comparative Genomics of Early-Diverging Mushroom-Forming Fungi Provides Insights into the Origins of Lignocellulose Decay Capabilities.</title>
        <authorList>
            <person name="Nagy L.G."/>
            <person name="Riley R."/>
            <person name="Tritt A."/>
            <person name="Adam C."/>
            <person name="Daum C."/>
            <person name="Floudas D."/>
            <person name="Sun H."/>
            <person name="Yadav J.S."/>
            <person name="Pangilinan J."/>
            <person name="Larsson K.H."/>
            <person name="Matsuura K."/>
            <person name="Barry K."/>
            <person name="Labutti K."/>
            <person name="Kuo R."/>
            <person name="Ohm R.A."/>
            <person name="Bhattacharya S.S."/>
            <person name="Shirouzu T."/>
            <person name="Yoshinaga Y."/>
            <person name="Martin F.M."/>
            <person name="Grigoriev I.V."/>
            <person name="Hibbett D.S."/>
        </authorList>
    </citation>
    <scope>NUCLEOTIDE SEQUENCE [LARGE SCALE GENOMIC DNA]</scope>
    <source>
        <strain evidence="2 3">93-53</strain>
    </source>
</reference>
<evidence type="ECO:0000313" key="3">
    <source>
        <dbReference type="Proteomes" id="UP000076871"/>
    </source>
</evidence>
<dbReference type="AlphaFoldDB" id="A0A165EZ46"/>
<evidence type="ECO:0000259" key="1">
    <source>
        <dbReference type="Pfam" id="PF09792"/>
    </source>
</evidence>
<accession>A0A165EZ46</accession>
<dbReference type="Pfam" id="PF09792">
    <property type="entry name" value="But2"/>
    <property type="match status" value="1"/>
</dbReference>
<dbReference type="InParanoid" id="A0A165EZ46"/>
<keyword evidence="3" id="KW-1185">Reference proteome</keyword>
<dbReference type="Proteomes" id="UP000076871">
    <property type="component" value="Unassembled WGS sequence"/>
</dbReference>
<gene>
    <name evidence="2" type="ORF">LAESUDRAFT_650360</name>
</gene>
<sequence length="206" mass="23521">MRHLRRPSQFIGLDRVARPSPPTPLQFYNFPIVVAPVDSAHGNRVFDDDPRRYLGHSGGVSSEWRRILVTDTISTIVQFRAIDYGMETCELHVDLPSQQTNSTSYPGHSISISLYRIDASFPVDTKTLSYDTRPARLFKIDDITMVVGNVYHWHHKFLCASEEVLSFELIRASFDSDYDCHVEWWQDRDGTGDGPGMPLCSKPKIF</sequence>
<feature type="domain" description="Ubiquitin 3 binding protein But2 C-terminal" evidence="1">
    <location>
        <begin position="69"/>
        <end position="187"/>
    </location>
</feature>
<dbReference type="EMBL" id="KV427617">
    <property type="protein sequence ID" value="KZT08021.1"/>
    <property type="molecule type" value="Genomic_DNA"/>
</dbReference>